<feature type="compositionally biased region" description="Basic and acidic residues" evidence="1">
    <location>
        <begin position="93"/>
        <end position="103"/>
    </location>
</feature>
<feature type="compositionally biased region" description="Low complexity" evidence="1">
    <location>
        <begin position="58"/>
        <end position="77"/>
    </location>
</feature>
<evidence type="ECO:0000313" key="4">
    <source>
        <dbReference type="Proteomes" id="UP000011087"/>
    </source>
</evidence>
<dbReference type="Proteomes" id="UP000011087">
    <property type="component" value="Unassembled WGS sequence"/>
</dbReference>
<protein>
    <submittedName>
        <fullName evidence="2 3">Uncharacterized protein</fullName>
    </submittedName>
</protein>
<dbReference type="Pfam" id="PF08634">
    <property type="entry name" value="Pet127"/>
    <property type="match status" value="1"/>
</dbReference>
<reference evidence="4" key="2">
    <citation type="submission" date="2012-11" db="EMBL/GenBank/DDBJ databases">
        <authorList>
            <person name="Kuo A."/>
            <person name="Curtis B.A."/>
            <person name="Tanifuji G."/>
            <person name="Burki F."/>
            <person name="Gruber A."/>
            <person name="Irimia M."/>
            <person name="Maruyama S."/>
            <person name="Arias M.C."/>
            <person name="Ball S.G."/>
            <person name="Gile G.H."/>
            <person name="Hirakawa Y."/>
            <person name="Hopkins J.F."/>
            <person name="Rensing S.A."/>
            <person name="Schmutz J."/>
            <person name="Symeonidi A."/>
            <person name="Elias M."/>
            <person name="Eveleigh R.J."/>
            <person name="Herman E.K."/>
            <person name="Klute M.J."/>
            <person name="Nakayama T."/>
            <person name="Obornik M."/>
            <person name="Reyes-Prieto A."/>
            <person name="Armbrust E.V."/>
            <person name="Aves S.J."/>
            <person name="Beiko R.G."/>
            <person name="Coutinho P."/>
            <person name="Dacks J.B."/>
            <person name="Durnford D.G."/>
            <person name="Fast N.M."/>
            <person name="Green B.R."/>
            <person name="Grisdale C."/>
            <person name="Hempe F."/>
            <person name="Henrissat B."/>
            <person name="Hoppner M.P."/>
            <person name="Ishida K.-I."/>
            <person name="Kim E."/>
            <person name="Koreny L."/>
            <person name="Kroth P.G."/>
            <person name="Liu Y."/>
            <person name="Malik S.-B."/>
            <person name="Maier U.G."/>
            <person name="McRose D."/>
            <person name="Mock T."/>
            <person name="Neilson J.A."/>
            <person name="Onodera N.T."/>
            <person name="Poole A.M."/>
            <person name="Pritham E.J."/>
            <person name="Richards T.A."/>
            <person name="Rocap G."/>
            <person name="Roy S.W."/>
            <person name="Sarai C."/>
            <person name="Schaack S."/>
            <person name="Shirato S."/>
            <person name="Slamovits C.H."/>
            <person name="Spencer D.F."/>
            <person name="Suzuki S."/>
            <person name="Worden A.Z."/>
            <person name="Zauner S."/>
            <person name="Barry K."/>
            <person name="Bell C."/>
            <person name="Bharti A.K."/>
            <person name="Crow J.A."/>
            <person name="Grimwood J."/>
            <person name="Kramer R."/>
            <person name="Lindquist E."/>
            <person name="Lucas S."/>
            <person name="Salamov A."/>
            <person name="McFadden G.I."/>
            <person name="Lane C.E."/>
            <person name="Keeling P.J."/>
            <person name="Gray M.W."/>
            <person name="Grigoriev I.V."/>
            <person name="Archibald J.M."/>
        </authorList>
    </citation>
    <scope>NUCLEOTIDE SEQUENCE</scope>
    <source>
        <strain evidence="4">CCMP2712</strain>
    </source>
</reference>
<dbReference type="GeneID" id="17312154"/>
<evidence type="ECO:0000256" key="1">
    <source>
        <dbReference type="SAM" id="MobiDB-lite"/>
    </source>
</evidence>
<reference evidence="2 4" key="1">
    <citation type="journal article" date="2012" name="Nature">
        <title>Algal genomes reveal evolutionary mosaicism and the fate of nucleomorphs.</title>
        <authorList>
            <consortium name="DOE Joint Genome Institute"/>
            <person name="Curtis B.A."/>
            <person name="Tanifuji G."/>
            <person name="Burki F."/>
            <person name="Gruber A."/>
            <person name="Irimia M."/>
            <person name="Maruyama S."/>
            <person name="Arias M.C."/>
            <person name="Ball S.G."/>
            <person name="Gile G.H."/>
            <person name="Hirakawa Y."/>
            <person name="Hopkins J.F."/>
            <person name="Kuo A."/>
            <person name="Rensing S.A."/>
            <person name="Schmutz J."/>
            <person name="Symeonidi A."/>
            <person name="Elias M."/>
            <person name="Eveleigh R.J."/>
            <person name="Herman E.K."/>
            <person name="Klute M.J."/>
            <person name="Nakayama T."/>
            <person name="Obornik M."/>
            <person name="Reyes-Prieto A."/>
            <person name="Armbrust E.V."/>
            <person name="Aves S.J."/>
            <person name="Beiko R.G."/>
            <person name="Coutinho P."/>
            <person name="Dacks J.B."/>
            <person name="Durnford D.G."/>
            <person name="Fast N.M."/>
            <person name="Green B.R."/>
            <person name="Grisdale C.J."/>
            <person name="Hempel F."/>
            <person name="Henrissat B."/>
            <person name="Hoppner M.P."/>
            <person name="Ishida K."/>
            <person name="Kim E."/>
            <person name="Koreny L."/>
            <person name="Kroth P.G."/>
            <person name="Liu Y."/>
            <person name="Malik S.B."/>
            <person name="Maier U.G."/>
            <person name="McRose D."/>
            <person name="Mock T."/>
            <person name="Neilson J.A."/>
            <person name="Onodera N.T."/>
            <person name="Poole A.M."/>
            <person name="Pritham E.J."/>
            <person name="Richards T.A."/>
            <person name="Rocap G."/>
            <person name="Roy S.W."/>
            <person name="Sarai C."/>
            <person name="Schaack S."/>
            <person name="Shirato S."/>
            <person name="Slamovits C.H."/>
            <person name="Spencer D.F."/>
            <person name="Suzuki S."/>
            <person name="Worden A.Z."/>
            <person name="Zauner S."/>
            <person name="Barry K."/>
            <person name="Bell C."/>
            <person name="Bharti A.K."/>
            <person name="Crow J.A."/>
            <person name="Grimwood J."/>
            <person name="Kramer R."/>
            <person name="Lindquist E."/>
            <person name="Lucas S."/>
            <person name="Salamov A."/>
            <person name="McFadden G.I."/>
            <person name="Lane C.E."/>
            <person name="Keeling P.J."/>
            <person name="Gray M.W."/>
            <person name="Grigoriev I.V."/>
            <person name="Archibald J.M."/>
        </authorList>
    </citation>
    <scope>NUCLEOTIDE SEQUENCE</scope>
    <source>
        <strain evidence="2 4">CCMP2712</strain>
    </source>
</reference>
<dbReference type="RefSeq" id="XP_005842424.1">
    <property type="nucleotide sequence ID" value="XM_005842367.1"/>
</dbReference>
<organism evidence="2">
    <name type="scientific">Guillardia theta (strain CCMP2712)</name>
    <name type="common">Cryptophyte</name>
    <dbReference type="NCBI Taxonomy" id="905079"/>
    <lineage>
        <taxon>Eukaryota</taxon>
        <taxon>Cryptophyceae</taxon>
        <taxon>Pyrenomonadales</taxon>
        <taxon>Geminigeraceae</taxon>
        <taxon>Guillardia</taxon>
    </lineage>
</organism>
<dbReference type="GO" id="GO:0000964">
    <property type="term" value="P:mitochondrial RNA 5'-end processing"/>
    <property type="evidence" value="ECO:0007669"/>
    <property type="project" value="TreeGrafter"/>
</dbReference>
<feature type="compositionally biased region" description="Polar residues" evidence="1">
    <location>
        <begin position="730"/>
        <end position="756"/>
    </location>
</feature>
<feature type="region of interest" description="Disordered" evidence="1">
    <location>
        <begin position="1"/>
        <end position="22"/>
    </location>
</feature>
<proteinExistence type="predicted"/>
<dbReference type="GO" id="GO:0005740">
    <property type="term" value="C:mitochondrial envelope"/>
    <property type="evidence" value="ECO:0007669"/>
    <property type="project" value="TreeGrafter"/>
</dbReference>
<feature type="compositionally biased region" description="Low complexity" evidence="1">
    <location>
        <begin position="1"/>
        <end position="18"/>
    </location>
</feature>
<dbReference type="OrthoDB" id="10249045at2759"/>
<feature type="compositionally biased region" description="Polar residues" evidence="1">
    <location>
        <begin position="659"/>
        <end position="675"/>
    </location>
</feature>
<feature type="region of interest" description="Disordered" evidence="1">
    <location>
        <begin position="567"/>
        <end position="626"/>
    </location>
</feature>
<keyword evidence="4" id="KW-1185">Reference proteome</keyword>
<dbReference type="STRING" id="905079.L1K4B5"/>
<dbReference type="eggNOG" id="ENOG502QPU6">
    <property type="taxonomic scope" value="Eukaryota"/>
</dbReference>
<evidence type="ECO:0000313" key="3">
    <source>
        <dbReference type="EnsemblProtists" id="EKX55444"/>
    </source>
</evidence>
<accession>L1K4B5</accession>
<dbReference type="KEGG" id="gtt:GUITHDRAFT_99220"/>
<sequence length="756" mass="84761">MVGWQQEDQTTQAEQAKQGKSSRSELFSLFRIFRLPEPLFSYQKSGTGGSEICEVKGAGRSSSGQGDSRGTAAEAAAAQWLKEHRSSIKTARKSRDNLSRDTPKRYVPSDVTWNALPKPVGFQLIEAHGPDAEVPELAHGLSKIISTKTETPVPLSSKFRGAHFDSFLKKIAQPDEINWAGIPPFIPPSQDAKLNKLAAEHGASFQASTSSISGLYSHAYMLLSNWKPVDISKFSSAFRNMPNQFTSTIRLKPAVVHLIPHNGIMCINAENEKEQRNKILMDLGKAMERMLTMDKKTFNSLMLKPLGSDEMPEFPEELLLGAYNFSISNGIMLRSQLDCVLGKNKIFDLKTRATHAIRNCYNILPDIPSEECHLHFTDYRITQQYGLWHSFERELYDMLRSAFLKYSCQLRIGAMDGAFVTYHNTQEIFGFQYITLDYMDTLLYGSPQMGRFFFDESMKIVSHILHEVIQRYGQEHPLRISMQACKQSRRMIIHVSRITKYEVTPPVTVGADPTLKIETGQQEEFHLFVKSYLNDKENKRKWNFGSKDQLTVKYAFLKDSECSLEPTSQEQIDEVEEEGVKMKPRPADGAVQGKAANNGKVTTGVQPSSGPKNFEQASKGKEVKSQQALEQDRKLLLNLKGLVNVQPVDLEKKAEPTNVVMNENVEQQASNLSDKGNSRGAAKQRISQAAGKQTNLKEGDQQTISQRGRRRVNSQGNAAITGNHGRDNRGSYTAKNSVQGRKPVTHQQMQGGQRSS</sequence>
<reference evidence="3" key="3">
    <citation type="submission" date="2016-03" db="UniProtKB">
        <authorList>
            <consortium name="EnsemblProtists"/>
        </authorList>
    </citation>
    <scope>IDENTIFICATION</scope>
</reference>
<evidence type="ECO:0000313" key="2">
    <source>
        <dbReference type="EMBL" id="EKX55444.1"/>
    </source>
</evidence>
<dbReference type="PANTHER" id="PTHR31014:SF0">
    <property type="entry name" value="MITOCHONDRIAL TRANSLATION SYSTEM COMPONENT PET127-RELATED"/>
    <property type="match status" value="1"/>
</dbReference>
<dbReference type="AlphaFoldDB" id="L1K4B5"/>
<feature type="region of interest" description="Disordered" evidence="1">
    <location>
        <begin position="656"/>
        <end position="756"/>
    </location>
</feature>
<feature type="compositionally biased region" description="Polar residues" evidence="1">
    <location>
        <begin position="599"/>
        <end position="611"/>
    </location>
</feature>
<name>L1K4B5_GUITC</name>
<dbReference type="PaxDb" id="55529-EKX55444"/>
<feature type="compositionally biased region" description="Polar residues" evidence="1">
    <location>
        <begin position="685"/>
        <end position="694"/>
    </location>
</feature>
<dbReference type="InterPro" id="IPR013943">
    <property type="entry name" value="Pet127"/>
</dbReference>
<feature type="region of interest" description="Disordered" evidence="1">
    <location>
        <begin position="84"/>
        <end position="103"/>
    </location>
</feature>
<gene>
    <name evidence="2" type="ORF">GUITHDRAFT_99220</name>
</gene>
<dbReference type="PANTHER" id="PTHR31014">
    <property type="entry name" value="MITOCHONDRIAL TRANSLATION SYSTEM COMPONENT PET127-RELATED"/>
    <property type="match status" value="1"/>
</dbReference>
<dbReference type="EnsemblProtists" id="EKX55444">
    <property type="protein sequence ID" value="EKX55444"/>
    <property type="gene ID" value="GUITHDRAFT_99220"/>
</dbReference>
<dbReference type="HOGENOM" id="CLU_368619_0_0_1"/>
<feature type="region of interest" description="Disordered" evidence="1">
    <location>
        <begin position="53"/>
        <end position="77"/>
    </location>
</feature>
<dbReference type="EMBL" id="JH992965">
    <property type="protein sequence ID" value="EKX55444.1"/>
    <property type="molecule type" value="Genomic_DNA"/>
</dbReference>